<accession>A0A4R6JRD8</accession>
<dbReference type="SUPFAM" id="SSF48452">
    <property type="entry name" value="TPR-like"/>
    <property type="match status" value="1"/>
</dbReference>
<feature type="repeat" description="WD" evidence="1">
    <location>
        <begin position="489"/>
        <end position="512"/>
    </location>
</feature>
<dbReference type="GO" id="GO:0005524">
    <property type="term" value="F:ATP binding"/>
    <property type="evidence" value="ECO:0007669"/>
    <property type="project" value="InterPro"/>
</dbReference>
<dbReference type="RefSeq" id="WP_133872096.1">
    <property type="nucleotide sequence ID" value="NZ_BOMD01000055.1"/>
</dbReference>
<comment type="caution">
    <text evidence="3">The sequence shown here is derived from an EMBL/GenBank/DDBJ whole genome shotgun (WGS) entry which is preliminary data.</text>
</comment>
<dbReference type="PANTHER" id="PTHR19879:SF9">
    <property type="entry name" value="TRANSCRIPTION INITIATION FACTOR TFIID SUBUNIT 5"/>
    <property type="match status" value="1"/>
</dbReference>
<evidence type="ECO:0000313" key="3">
    <source>
        <dbReference type="EMBL" id="TDO37476.1"/>
    </source>
</evidence>
<protein>
    <submittedName>
        <fullName evidence="3">WD domain G-beta repeat uncharacterized protein</fullName>
    </submittedName>
</protein>
<dbReference type="PROSITE" id="PS50011">
    <property type="entry name" value="PROTEIN_KINASE_DOM"/>
    <property type="match status" value="1"/>
</dbReference>
<dbReference type="InterPro" id="IPR011990">
    <property type="entry name" value="TPR-like_helical_dom_sf"/>
</dbReference>
<dbReference type="PANTHER" id="PTHR19879">
    <property type="entry name" value="TRANSCRIPTION INITIATION FACTOR TFIID"/>
    <property type="match status" value="1"/>
</dbReference>
<dbReference type="SMART" id="SM00220">
    <property type="entry name" value="S_TKc"/>
    <property type="match status" value="1"/>
</dbReference>
<reference evidence="3 4" key="1">
    <citation type="submission" date="2019-03" db="EMBL/GenBank/DDBJ databases">
        <title>Sequencing the genomes of 1000 actinobacteria strains.</title>
        <authorList>
            <person name="Klenk H.-P."/>
        </authorList>
    </citation>
    <scope>NUCLEOTIDE SEQUENCE [LARGE SCALE GENOMIC DNA]</scope>
    <source>
        <strain evidence="3 4">DSM 43805</strain>
    </source>
</reference>
<evidence type="ECO:0000259" key="2">
    <source>
        <dbReference type="PROSITE" id="PS50011"/>
    </source>
</evidence>
<dbReference type="InterPro" id="IPR000719">
    <property type="entry name" value="Prot_kinase_dom"/>
</dbReference>
<dbReference type="Pfam" id="PF00069">
    <property type="entry name" value="Pkinase"/>
    <property type="match status" value="1"/>
</dbReference>
<feature type="domain" description="Protein kinase" evidence="2">
    <location>
        <begin position="13"/>
        <end position="258"/>
    </location>
</feature>
<keyword evidence="1" id="KW-0853">WD repeat</keyword>
<dbReference type="PROSITE" id="PS50082">
    <property type="entry name" value="WD_REPEATS_2"/>
    <property type="match status" value="1"/>
</dbReference>
<name>A0A4R6JRD8_9ACTN</name>
<dbReference type="InterPro" id="IPR001680">
    <property type="entry name" value="WD40_rpt"/>
</dbReference>
<dbReference type="Pfam" id="PF00400">
    <property type="entry name" value="WD40"/>
    <property type="match status" value="2"/>
</dbReference>
<dbReference type="InterPro" id="IPR011047">
    <property type="entry name" value="Quinoprotein_ADH-like_sf"/>
</dbReference>
<dbReference type="CDD" id="cd14014">
    <property type="entry name" value="STKc_PknB_like"/>
    <property type="match status" value="1"/>
</dbReference>
<dbReference type="Proteomes" id="UP000294901">
    <property type="component" value="Unassembled WGS sequence"/>
</dbReference>
<dbReference type="InterPro" id="IPR011009">
    <property type="entry name" value="Kinase-like_dom_sf"/>
</dbReference>
<dbReference type="Gene3D" id="1.25.40.10">
    <property type="entry name" value="Tetratricopeptide repeat domain"/>
    <property type="match status" value="1"/>
</dbReference>
<dbReference type="InterPro" id="IPR008271">
    <property type="entry name" value="Ser/Thr_kinase_AS"/>
</dbReference>
<dbReference type="Gene3D" id="1.10.510.10">
    <property type="entry name" value="Transferase(Phosphotransferase) domain 1"/>
    <property type="match status" value="1"/>
</dbReference>
<dbReference type="GO" id="GO:0004672">
    <property type="term" value="F:protein kinase activity"/>
    <property type="evidence" value="ECO:0007669"/>
    <property type="project" value="InterPro"/>
</dbReference>
<dbReference type="OrthoDB" id="3272402at2"/>
<proteinExistence type="predicted"/>
<dbReference type="AlphaFoldDB" id="A0A4R6JRD8"/>
<dbReference type="SMART" id="SM00320">
    <property type="entry name" value="WD40"/>
    <property type="match status" value="8"/>
</dbReference>
<dbReference type="EMBL" id="SNWR01000001">
    <property type="protein sequence ID" value="TDO37476.1"/>
    <property type="molecule type" value="Genomic_DNA"/>
</dbReference>
<dbReference type="SUPFAM" id="SSF50998">
    <property type="entry name" value="Quinoprotein alcohol dehydrogenase-like"/>
    <property type="match status" value="1"/>
</dbReference>
<dbReference type="PROSITE" id="PS00108">
    <property type="entry name" value="PROTEIN_KINASE_ST"/>
    <property type="match status" value="1"/>
</dbReference>
<dbReference type="SUPFAM" id="SSF56112">
    <property type="entry name" value="Protein kinase-like (PK-like)"/>
    <property type="match status" value="1"/>
</dbReference>
<dbReference type="InterPro" id="IPR015943">
    <property type="entry name" value="WD40/YVTN_repeat-like_dom_sf"/>
</dbReference>
<organism evidence="3 4">
    <name type="scientific">Paractinoplanes brasiliensis</name>
    <dbReference type="NCBI Taxonomy" id="52695"/>
    <lineage>
        <taxon>Bacteria</taxon>
        <taxon>Bacillati</taxon>
        <taxon>Actinomycetota</taxon>
        <taxon>Actinomycetes</taxon>
        <taxon>Micromonosporales</taxon>
        <taxon>Micromonosporaceae</taxon>
        <taxon>Paractinoplanes</taxon>
    </lineage>
</organism>
<dbReference type="SUPFAM" id="SSF69322">
    <property type="entry name" value="Tricorn protease domain 2"/>
    <property type="match status" value="1"/>
</dbReference>
<evidence type="ECO:0000256" key="1">
    <source>
        <dbReference type="PROSITE-ProRule" id="PRU00221"/>
    </source>
</evidence>
<dbReference type="Gene3D" id="2.130.10.10">
    <property type="entry name" value="YVTN repeat-like/Quinoprotein amine dehydrogenase"/>
    <property type="match status" value="4"/>
</dbReference>
<keyword evidence="4" id="KW-1185">Reference proteome</keyword>
<evidence type="ECO:0000313" key="4">
    <source>
        <dbReference type="Proteomes" id="UP000294901"/>
    </source>
</evidence>
<gene>
    <name evidence="3" type="ORF">C8E87_1104</name>
</gene>
<sequence length="1127" mass="119857">MSWAAGEVVLGRYEVLGEPRAGGMGVVQRVRHLGWEVDLAVKTPLGTASYARLEAEAGTWVGLGLHPHTVNCVYVRTIDGVPRVFAEWVDGGSLAEAIRGNRLGLAGKLDVAVQTAWGAGHAHANGLVHQDLKPANVMLEPDGTAKVTDFGLAVAAGEGTFGGGTTAYFSPEQAAAAAGDRGVRLTPATDVWAWAVTVAELFAGRRITRFGQAAAEAFDGVRGDLPPPVADLVAGCFAERPASFDGVVERLIGLYAELTGEPYPRPAPRPAQLRSDGLSNQALSLLDLGRAGEAEQLWREAIVADPHHLPSVYNFGLHRWRAGQVTGEEVVSALEAARAAGGDPEPGRAALLLGSVELERHEDDRAGELLREAAAADPSSADAVDALRERTRRAPRISAGTPAGEVRKLVVGAAGEHVLYAVRQGGLYVWTPGGGEPRELAQGVKVTAIALGGAGRLAAVLRENGAITLWDLPGGAARGWTVEAPDAMSVAVSDDGRFVAAGHRDGHIRIWEPGAARGPVVLTGHTAQVTTLALSRTGRRVLSGSFDEFEGDGTVRHWRVSTGECVAVWAGPSRGILVSGEPWVHFPGDRVALSADARYAVAAWQEGPLSLWDARRARVVAEGSHRLLYQSVMELGPGARGLLVAGYGRSAQILDPRDGRSLRTLDDDLPEPLFGVDAGGISPDGRVLALGGPDHVVLRAVPGSDYQAPWCYARPRPAPELHRAQESFDALLHQARARFEDGQFAAAATLLRSARDVPGHSRHPELLRGWRSLLPHGRRAGLIAAWELYHLEGRGLFTQPPAVALHPHGRILATGRWSGEVDLWNFPEGQVTHTRERGPGGTLRELCWARGGNLLVAHTWGGVLQLFDVRDGRAEIIAGESGKITAFGLDPSGEHLLYGDESGTMRLRGLAGGVRPVTVRAGDSPITAVALSPDSSRMVCLDRAGEVRMWRPDARRPDWTMAPRFPGGARLHSAPDGQVVLVDELAGLTGLDAARGRKRFEFPSRRGSISGRTNVAFTAGRRLAATPDASSLTVWETGTGKVHRRLALPEAPVEFALGPDGTFAVVAGESDTAGIWDVATGRCLRTMEGHRHSMHRIGLSDDGTMMVTVDIWGGLRAWELAWEADVG</sequence>